<dbReference type="Proteomes" id="UP000789920">
    <property type="component" value="Unassembled WGS sequence"/>
</dbReference>
<protein>
    <submittedName>
        <fullName evidence="1">28963_t:CDS:1</fullName>
    </submittedName>
</protein>
<keyword evidence="2" id="KW-1185">Reference proteome</keyword>
<gene>
    <name evidence="1" type="ORF">RPERSI_LOCUS21076</name>
</gene>
<accession>A0ACA9RQ94</accession>
<evidence type="ECO:0000313" key="1">
    <source>
        <dbReference type="EMBL" id="CAG8801250.1"/>
    </source>
</evidence>
<sequence>LLNKFFQKQNLYFHDIIPMIDAIITSIQKDYIIENLDNQSFYLGYHLQLFFDHMNLFNEQSNIDYFIHLHVYNSCDYDDLLQDIYEYASIIIIQIKEHFPDQPLLAAMKILNPVEWPDKKVLLNFGYEKLQVLLNHYGTSKTIKWTKIFTINKFKFL</sequence>
<proteinExistence type="predicted"/>
<comment type="caution">
    <text evidence="1">The sequence shown here is derived from an EMBL/GenBank/DDBJ whole genome shotgun (WGS) entry which is preliminary data.</text>
</comment>
<reference evidence="1" key="1">
    <citation type="submission" date="2021-06" db="EMBL/GenBank/DDBJ databases">
        <authorList>
            <person name="Kallberg Y."/>
            <person name="Tangrot J."/>
            <person name="Rosling A."/>
        </authorList>
    </citation>
    <scope>NUCLEOTIDE SEQUENCE</scope>
    <source>
        <strain evidence="1">MA461A</strain>
    </source>
</reference>
<dbReference type="EMBL" id="CAJVQC010060889">
    <property type="protein sequence ID" value="CAG8801250.1"/>
    <property type="molecule type" value="Genomic_DNA"/>
</dbReference>
<organism evidence="1 2">
    <name type="scientific">Racocetra persica</name>
    <dbReference type="NCBI Taxonomy" id="160502"/>
    <lineage>
        <taxon>Eukaryota</taxon>
        <taxon>Fungi</taxon>
        <taxon>Fungi incertae sedis</taxon>
        <taxon>Mucoromycota</taxon>
        <taxon>Glomeromycotina</taxon>
        <taxon>Glomeromycetes</taxon>
        <taxon>Diversisporales</taxon>
        <taxon>Gigasporaceae</taxon>
        <taxon>Racocetra</taxon>
    </lineage>
</organism>
<feature type="non-terminal residue" evidence="1">
    <location>
        <position position="1"/>
    </location>
</feature>
<name>A0ACA9RQ94_9GLOM</name>
<evidence type="ECO:0000313" key="2">
    <source>
        <dbReference type="Proteomes" id="UP000789920"/>
    </source>
</evidence>